<dbReference type="Proteomes" id="UP000300879">
    <property type="component" value="Chromosome"/>
</dbReference>
<dbReference type="KEGG" id="palo:E6C60_1312"/>
<dbReference type="PANTHER" id="PTHR18964:SF149">
    <property type="entry name" value="BIFUNCTIONAL UDP-N-ACETYLGLUCOSAMINE 2-EPIMERASE_N-ACETYLMANNOSAMINE KINASE"/>
    <property type="match status" value="1"/>
</dbReference>
<dbReference type="PANTHER" id="PTHR18964">
    <property type="entry name" value="ROK (REPRESSOR, ORF, KINASE) FAMILY"/>
    <property type="match status" value="1"/>
</dbReference>
<dbReference type="InterPro" id="IPR036390">
    <property type="entry name" value="WH_DNA-bd_sf"/>
</dbReference>
<keyword evidence="3" id="KW-0859">Xylose metabolism</keyword>
<dbReference type="InterPro" id="IPR036388">
    <property type="entry name" value="WH-like_DNA-bd_sf"/>
</dbReference>
<dbReference type="Pfam" id="PF00480">
    <property type="entry name" value="ROK"/>
    <property type="match status" value="1"/>
</dbReference>
<keyword evidence="5" id="KW-1185">Reference proteome</keyword>
<dbReference type="Gene3D" id="1.10.10.10">
    <property type="entry name" value="Winged helix-like DNA-binding domain superfamily/Winged helix DNA-binding domain"/>
    <property type="match status" value="1"/>
</dbReference>
<evidence type="ECO:0000256" key="2">
    <source>
        <dbReference type="ARBA" id="ARBA00006479"/>
    </source>
</evidence>
<dbReference type="AlphaFoldDB" id="A0A4P8XI89"/>
<comment type="function">
    <text evidence="1">Transcriptional repressor of xylose-utilizing enzymes.</text>
</comment>
<dbReference type="RefSeq" id="WP_138225113.1">
    <property type="nucleotide sequence ID" value="NZ_CP040396.1"/>
</dbReference>
<dbReference type="EMBL" id="CP040396">
    <property type="protein sequence ID" value="QCT02028.1"/>
    <property type="molecule type" value="Genomic_DNA"/>
</dbReference>
<keyword evidence="3" id="KW-0119">Carbohydrate metabolism</keyword>
<accession>A0A4P8XI89</accession>
<gene>
    <name evidence="4" type="ORF">E6C60_1312</name>
</gene>
<name>A0A4P8XI89_9BACL</name>
<dbReference type="SUPFAM" id="SSF53067">
    <property type="entry name" value="Actin-like ATPase domain"/>
    <property type="match status" value="1"/>
</dbReference>
<dbReference type="InterPro" id="IPR000600">
    <property type="entry name" value="ROK"/>
</dbReference>
<organism evidence="4 5">
    <name type="scientific">Paenibacillus algicola</name>
    <dbReference type="NCBI Taxonomy" id="2565926"/>
    <lineage>
        <taxon>Bacteria</taxon>
        <taxon>Bacillati</taxon>
        <taxon>Bacillota</taxon>
        <taxon>Bacilli</taxon>
        <taxon>Bacillales</taxon>
        <taxon>Paenibacillaceae</taxon>
        <taxon>Paenibacillus</taxon>
    </lineage>
</organism>
<evidence type="ECO:0000256" key="1">
    <source>
        <dbReference type="ARBA" id="ARBA00002486"/>
    </source>
</evidence>
<evidence type="ECO:0000313" key="5">
    <source>
        <dbReference type="Proteomes" id="UP000300879"/>
    </source>
</evidence>
<dbReference type="InterPro" id="IPR043129">
    <property type="entry name" value="ATPase_NBD"/>
</dbReference>
<proteinExistence type="inferred from homology"/>
<evidence type="ECO:0000313" key="4">
    <source>
        <dbReference type="EMBL" id="QCT02028.1"/>
    </source>
</evidence>
<dbReference type="SUPFAM" id="SSF46785">
    <property type="entry name" value="Winged helix' DNA-binding domain"/>
    <property type="match status" value="1"/>
</dbReference>
<dbReference type="Gene3D" id="3.30.420.40">
    <property type="match status" value="2"/>
</dbReference>
<sequence length="399" mass="44577">MQTEDLYTPSSKMLIYSLIAEAGSITKAELQHKTLIKSSTLTRLLDEMLEQHLIEAADLGPSRGGRRPILYRITPDYGYIFGLEVSRIHSSLGLFDMQLNPKSLIHWHMDEGMTPERFKEYVLRHMRMFLRDHQIAPERIQGLGIGAVGPLNRSTGTILNPQYFPARGWSDVPICQWFQEETGFRTILENGVNSALIGEQWSLRHENIQHVLYVHAGVSLRSAMMSHGRIVHGAMDMEDAIGQMIVQAGGLRLNNTGNYGALEAYASIEAMEQKAQSDAKMGRALFRQQKELPPEQINFDVLIQALKASEPYAVELFSQSASYFGIGLSNLIHIFQPEKVILGGALIHSNTMYYNTAIQIAAANTGYNAQYKPQFTKGQLMEAASVTGAALHLRNSIEL</sequence>
<evidence type="ECO:0000256" key="3">
    <source>
        <dbReference type="ARBA" id="ARBA00022629"/>
    </source>
</evidence>
<protein>
    <submittedName>
        <fullName evidence="4">ROK family protein</fullName>
    </submittedName>
</protein>
<reference evidence="4 5" key="1">
    <citation type="submission" date="2019-05" db="EMBL/GenBank/DDBJ databases">
        <authorList>
            <person name="Chen C."/>
        </authorList>
    </citation>
    <scope>NUCLEOTIDE SEQUENCE [LARGE SCALE GENOMIC DNA]</scope>
    <source>
        <strain evidence="4 5">HB172198</strain>
    </source>
</reference>
<dbReference type="GO" id="GO:0042732">
    <property type="term" value="P:D-xylose metabolic process"/>
    <property type="evidence" value="ECO:0007669"/>
    <property type="project" value="UniProtKB-KW"/>
</dbReference>
<comment type="similarity">
    <text evidence="2">Belongs to the ROK (NagC/XylR) family.</text>
</comment>
<dbReference type="OrthoDB" id="9796533at2"/>